<dbReference type="InterPro" id="IPR029058">
    <property type="entry name" value="AB_hydrolase_fold"/>
</dbReference>
<keyword evidence="1 4" id="KW-0378">Hydrolase</keyword>
<feature type="signal peptide" evidence="2">
    <location>
        <begin position="1"/>
        <end position="21"/>
    </location>
</feature>
<dbReference type="RefSeq" id="WP_380857127.1">
    <property type="nucleotide sequence ID" value="NZ_JBHRXV010000003.1"/>
</dbReference>
<evidence type="ECO:0000256" key="1">
    <source>
        <dbReference type="ARBA" id="ARBA00022801"/>
    </source>
</evidence>
<gene>
    <name evidence="4" type="ORF">ACFOMD_03880</name>
</gene>
<dbReference type="InterPro" id="IPR049492">
    <property type="entry name" value="BD-FAE-like_dom"/>
</dbReference>
<name>A0ABV7X8B7_9SPHN</name>
<evidence type="ECO:0000313" key="4">
    <source>
        <dbReference type="EMBL" id="MFC3711695.1"/>
    </source>
</evidence>
<evidence type="ECO:0000256" key="2">
    <source>
        <dbReference type="SAM" id="SignalP"/>
    </source>
</evidence>
<dbReference type="SUPFAM" id="SSF53474">
    <property type="entry name" value="alpha/beta-Hydrolases"/>
    <property type="match status" value="1"/>
</dbReference>
<dbReference type="PROSITE" id="PS51257">
    <property type="entry name" value="PROKAR_LIPOPROTEIN"/>
    <property type="match status" value="1"/>
</dbReference>
<dbReference type="Proteomes" id="UP001595615">
    <property type="component" value="Unassembled WGS sequence"/>
</dbReference>
<dbReference type="GO" id="GO:0016787">
    <property type="term" value="F:hydrolase activity"/>
    <property type="evidence" value="ECO:0007669"/>
    <property type="project" value="UniProtKB-KW"/>
</dbReference>
<reference evidence="5" key="1">
    <citation type="journal article" date="2019" name="Int. J. Syst. Evol. Microbiol.">
        <title>The Global Catalogue of Microorganisms (GCM) 10K type strain sequencing project: providing services to taxonomists for standard genome sequencing and annotation.</title>
        <authorList>
            <consortium name="The Broad Institute Genomics Platform"/>
            <consortium name="The Broad Institute Genome Sequencing Center for Infectious Disease"/>
            <person name="Wu L."/>
            <person name="Ma J."/>
        </authorList>
    </citation>
    <scope>NUCLEOTIDE SEQUENCE [LARGE SCALE GENOMIC DNA]</scope>
    <source>
        <strain evidence="5">KCTC 42644</strain>
    </source>
</reference>
<dbReference type="EMBL" id="JBHRXV010000003">
    <property type="protein sequence ID" value="MFC3711695.1"/>
    <property type="molecule type" value="Genomic_DNA"/>
</dbReference>
<proteinExistence type="predicted"/>
<evidence type="ECO:0000313" key="5">
    <source>
        <dbReference type="Proteomes" id="UP001595615"/>
    </source>
</evidence>
<keyword evidence="5" id="KW-1185">Reference proteome</keyword>
<feature type="chain" id="PRO_5045966465" evidence="2">
    <location>
        <begin position="22"/>
        <end position="290"/>
    </location>
</feature>
<dbReference type="Gene3D" id="3.40.50.1820">
    <property type="entry name" value="alpha/beta hydrolase"/>
    <property type="match status" value="1"/>
</dbReference>
<accession>A0ABV7X8B7</accession>
<keyword evidence="2" id="KW-0732">Signal</keyword>
<comment type="caution">
    <text evidence="4">The sequence shown here is derived from an EMBL/GenBank/DDBJ whole genome shotgun (WGS) entry which is preliminary data.</text>
</comment>
<feature type="domain" description="BD-FAE-like" evidence="3">
    <location>
        <begin position="58"/>
        <end position="244"/>
    </location>
</feature>
<dbReference type="Pfam" id="PF20434">
    <property type="entry name" value="BD-FAE"/>
    <property type="match status" value="1"/>
</dbReference>
<sequence length="290" mass="30432">MTRRMARRGFIAALAAGLASACSPLGTLNGLNNLSPGDRGVRKAAGDVPFGDDPRQRLDIYAPVKSDTPLPVIVFFYGGSWASGSRGGYGFAAKAFAARGFTVVVPDYRLVPQVHFPGFVEDGAAAVAWTMANIGRYGGDPAKVSLVGHSAGAYIAMMLALDPQWLHAAGSDPARLRAVAGLAGPYDFVPFDVAATRNAFGKAADPATTQPISFARGDAPPLFLATGTEDTMVLPRNSRKLAKAVEAAGGKAILREYPELGHVGIVVTLSKPFRGRAPVLRDVVEFLKAH</sequence>
<dbReference type="InterPro" id="IPR050300">
    <property type="entry name" value="GDXG_lipolytic_enzyme"/>
</dbReference>
<dbReference type="PANTHER" id="PTHR48081">
    <property type="entry name" value="AB HYDROLASE SUPERFAMILY PROTEIN C4A8.06C"/>
    <property type="match status" value="1"/>
</dbReference>
<dbReference type="PANTHER" id="PTHR48081:SF9">
    <property type="entry name" value="CARBOXYLESTERASE"/>
    <property type="match status" value="1"/>
</dbReference>
<organism evidence="4 5">
    <name type="scientific">Sphingoaurantiacus capsulatus</name>
    <dbReference type="NCBI Taxonomy" id="1771310"/>
    <lineage>
        <taxon>Bacteria</taxon>
        <taxon>Pseudomonadati</taxon>
        <taxon>Pseudomonadota</taxon>
        <taxon>Alphaproteobacteria</taxon>
        <taxon>Sphingomonadales</taxon>
        <taxon>Sphingosinicellaceae</taxon>
        <taxon>Sphingoaurantiacus</taxon>
    </lineage>
</organism>
<evidence type="ECO:0000259" key="3">
    <source>
        <dbReference type="Pfam" id="PF20434"/>
    </source>
</evidence>
<protein>
    <submittedName>
        <fullName evidence="4">Alpha/beta hydrolase</fullName>
    </submittedName>
</protein>